<comment type="catalytic activity">
    <reaction evidence="13">
        <text>Preferential cleavage: (Ac)2-L-Lys-D-Ala-|-D-Ala. Also transpeptidation of peptidyl-alanyl moieties that are N-acyl substituents of D-alanine.</text>
        <dbReference type="EC" id="3.4.16.4"/>
    </reaction>
</comment>
<comment type="caution">
    <text evidence="18">The sequence shown here is derived from an EMBL/GenBank/DDBJ whole genome shotgun (WGS) entry which is preliminary data.</text>
</comment>
<keyword evidence="19" id="KW-1185">Reference proteome</keyword>
<evidence type="ECO:0000256" key="2">
    <source>
        <dbReference type="ARBA" id="ARBA00022475"/>
    </source>
</evidence>
<keyword evidence="4" id="KW-0645">Protease</keyword>
<proteinExistence type="predicted"/>
<dbReference type="NCBIfam" id="TIGR02074">
    <property type="entry name" value="PBP_1a_fam"/>
    <property type="match status" value="1"/>
</dbReference>
<dbReference type="PANTHER" id="PTHR32282">
    <property type="entry name" value="BINDING PROTEIN TRANSPEPTIDASE, PUTATIVE-RELATED"/>
    <property type="match status" value="1"/>
</dbReference>
<dbReference type="InterPro" id="IPR001460">
    <property type="entry name" value="PCN-bd_Tpept"/>
</dbReference>
<dbReference type="RefSeq" id="WP_377918804.1">
    <property type="nucleotide sequence ID" value="NZ_JBHRZT010000073.1"/>
</dbReference>
<dbReference type="InterPro" id="IPR001264">
    <property type="entry name" value="Glyco_trans_51"/>
</dbReference>
<comment type="catalytic activity">
    <reaction evidence="14">
        <text>[GlcNAc-(1-&gt;4)-Mur2Ac(oyl-L-Ala-gamma-D-Glu-L-Lys-D-Ala-D-Ala)](n)-di-trans,octa-cis-undecaprenyl diphosphate + beta-D-GlcNAc-(1-&gt;4)-Mur2Ac(oyl-L-Ala-gamma-D-Glu-L-Lys-D-Ala-D-Ala)-di-trans,octa-cis-undecaprenyl diphosphate = [GlcNAc-(1-&gt;4)-Mur2Ac(oyl-L-Ala-gamma-D-Glu-L-Lys-D-Ala-D-Ala)](n+1)-di-trans,octa-cis-undecaprenyl diphosphate + di-trans,octa-cis-undecaprenyl diphosphate + H(+)</text>
        <dbReference type="Rhea" id="RHEA:23708"/>
        <dbReference type="Rhea" id="RHEA-COMP:9602"/>
        <dbReference type="Rhea" id="RHEA-COMP:9603"/>
        <dbReference type="ChEBI" id="CHEBI:15378"/>
        <dbReference type="ChEBI" id="CHEBI:58405"/>
        <dbReference type="ChEBI" id="CHEBI:60033"/>
        <dbReference type="ChEBI" id="CHEBI:78435"/>
        <dbReference type="EC" id="2.4.99.28"/>
    </reaction>
</comment>
<dbReference type="PANTHER" id="PTHR32282:SF11">
    <property type="entry name" value="PENICILLIN-BINDING PROTEIN 1B"/>
    <property type="match status" value="1"/>
</dbReference>
<dbReference type="InterPro" id="IPR050396">
    <property type="entry name" value="Glycosyltr_51/Transpeptidase"/>
</dbReference>
<dbReference type="SUPFAM" id="SSF53955">
    <property type="entry name" value="Lysozyme-like"/>
    <property type="match status" value="1"/>
</dbReference>
<evidence type="ECO:0000256" key="5">
    <source>
        <dbReference type="ARBA" id="ARBA00022676"/>
    </source>
</evidence>
<comment type="subcellular location">
    <subcellularLocation>
        <location evidence="1">Cell membrane</location>
    </subcellularLocation>
</comment>
<dbReference type="Gene3D" id="3.40.710.10">
    <property type="entry name" value="DD-peptidase/beta-lactamase superfamily"/>
    <property type="match status" value="1"/>
</dbReference>
<keyword evidence="15" id="KW-1133">Transmembrane helix</keyword>
<accession>A0ABV8BB60</accession>
<keyword evidence="8" id="KW-0133">Cell shape</keyword>
<keyword evidence="3" id="KW-0121">Carboxypeptidase</keyword>
<evidence type="ECO:0000256" key="9">
    <source>
        <dbReference type="ARBA" id="ARBA00022984"/>
    </source>
</evidence>
<dbReference type="EC" id="2.4.-.-" evidence="18"/>
<dbReference type="SUPFAM" id="SSF56601">
    <property type="entry name" value="beta-lactamase/transpeptidase-like"/>
    <property type="match status" value="1"/>
</dbReference>
<dbReference type="Pfam" id="PF00905">
    <property type="entry name" value="Transpeptidase"/>
    <property type="match status" value="1"/>
</dbReference>
<evidence type="ECO:0000256" key="6">
    <source>
        <dbReference type="ARBA" id="ARBA00022679"/>
    </source>
</evidence>
<evidence type="ECO:0000256" key="14">
    <source>
        <dbReference type="ARBA" id="ARBA00049902"/>
    </source>
</evidence>
<keyword evidence="2" id="KW-1003">Cell membrane</keyword>
<evidence type="ECO:0000256" key="10">
    <source>
        <dbReference type="ARBA" id="ARBA00023136"/>
    </source>
</evidence>
<keyword evidence="10 15" id="KW-0472">Membrane</keyword>
<evidence type="ECO:0000256" key="3">
    <source>
        <dbReference type="ARBA" id="ARBA00022645"/>
    </source>
</evidence>
<dbReference type="InterPro" id="IPR023346">
    <property type="entry name" value="Lysozyme-like_dom_sf"/>
</dbReference>
<feature type="domain" description="Penicillin-binding protein transpeptidase" evidence="16">
    <location>
        <begin position="328"/>
        <end position="579"/>
    </location>
</feature>
<keyword evidence="9" id="KW-0573">Peptidoglycan synthesis</keyword>
<gene>
    <name evidence="18" type="ORF">ACFOU2_23965</name>
</gene>
<keyword evidence="5 18" id="KW-0328">Glycosyltransferase</keyword>
<evidence type="ECO:0000256" key="15">
    <source>
        <dbReference type="SAM" id="Phobius"/>
    </source>
</evidence>
<protein>
    <submittedName>
        <fullName evidence="18">Transglycosylase domain-containing protein</fullName>
        <ecNumber evidence="18">2.4.-.-</ecNumber>
    </submittedName>
</protein>
<evidence type="ECO:0000256" key="7">
    <source>
        <dbReference type="ARBA" id="ARBA00022801"/>
    </source>
</evidence>
<reference evidence="19" key="1">
    <citation type="journal article" date="2019" name="Int. J. Syst. Evol. Microbiol.">
        <title>The Global Catalogue of Microorganisms (GCM) 10K type strain sequencing project: providing services to taxonomists for standard genome sequencing and annotation.</title>
        <authorList>
            <consortium name="The Broad Institute Genomics Platform"/>
            <consortium name="The Broad Institute Genome Sequencing Center for Infectious Disease"/>
            <person name="Wu L."/>
            <person name="Ma J."/>
        </authorList>
    </citation>
    <scope>NUCLEOTIDE SEQUENCE [LARGE SCALE GENOMIC DNA]</scope>
    <source>
        <strain evidence="19">CCUG 61889</strain>
    </source>
</reference>
<dbReference type="EMBL" id="JBHRZT010000073">
    <property type="protein sequence ID" value="MFC3886377.1"/>
    <property type="molecule type" value="Genomic_DNA"/>
</dbReference>
<keyword evidence="12" id="KW-0961">Cell wall biogenesis/degradation</keyword>
<feature type="domain" description="Glycosyl transferase family 51" evidence="17">
    <location>
        <begin position="62"/>
        <end position="237"/>
    </location>
</feature>
<dbReference type="Proteomes" id="UP001595752">
    <property type="component" value="Unassembled WGS sequence"/>
</dbReference>
<evidence type="ECO:0000256" key="1">
    <source>
        <dbReference type="ARBA" id="ARBA00004236"/>
    </source>
</evidence>
<dbReference type="InterPro" id="IPR012338">
    <property type="entry name" value="Beta-lactam/transpept-like"/>
</dbReference>
<dbReference type="Gene3D" id="1.10.3810.10">
    <property type="entry name" value="Biosynthetic peptidoglycan transglycosylase-like"/>
    <property type="match status" value="1"/>
</dbReference>
<keyword evidence="6 18" id="KW-0808">Transferase</keyword>
<name>A0ABV8BB60_9BACI</name>
<dbReference type="GO" id="GO:0016757">
    <property type="term" value="F:glycosyltransferase activity"/>
    <property type="evidence" value="ECO:0007669"/>
    <property type="project" value="UniProtKB-KW"/>
</dbReference>
<feature type="transmembrane region" description="Helical" evidence="15">
    <location>
        <begin position="18"/>
        <end position="41"/>
    </location>
</feature>
<keyword evidence="7" id="KW-0378">Hydrolase</keyword>
<dbReference type="Pfam" id="PF00912">
    <property type="entry name" value="Transgly"/>
    <property type="match status" value="1"/>
</dbReference>
<keyword evidence="11" id="KW-0511">Multifunctional enzyme</keyword>
<evidence type="ECO:0000313" key="19">
    <source>
        <dbReference type="Proteomes" id="UP001595752"/>
    </source>
</evidence>
<evidence type="ECO:0000256" key="4">
    <source>
        <dbReference type="ARBA" id="ARBA00022670"/>
    </source>
</evidence>
<evidence type="ECO:0000256" key="12">
    <source>
        <dbReference type="ARBA" id="ARBA00023316"/>
    </source>
</evidence>
<organism evidence="18 19">
    <name type="scientific">Bacillus songklensis</name>
    <dbReference type="NCBI Taxonomy" id="1069116"/>
    <lineage>
        <taxon>Bacteria</taxon>
        <taxon>Bacillati</taxon>
        <taxon>Bacillota</taxon>
        <taxon>Bacilli</taxon>
        <taxon>Bacillales</taxon>
        <taxon>Bacillaceae</taxon>
        <taxon>Bacillus</taxon>
    </lineage>
</organism>
<evidence type="ECO:0000259" key="16">
    <source>
        <dbReference type="Pfam" id="PF00905"/>
    </source>
</evidence>
<dbReference type="InterPro" id="IPR036950">
    <property type="entry name" value="PBP_transglycosylase"/>
</dbReference>
<evidence type="ECO:0000256" key="13">
    <source>
        <dbReference type="ARBA" id="ARBA00034000"/>
    </source>
</evidence>
<evidence type="ECO:0000256" key="11">
    <source>
        <dbReference type="ARBA" id="ARBA00023268"/>
    </source>
</evidence>
<evidence type="ECO:0000259" key="17">
    <source>
        <dbReference type="Pfam" id="PF00912"/>
    </source>
</evidence>
<evidence type="ECO:0000313" key="18">
    <source>
        <dbReference type="EMBL" id="MFC3886377.1"/>
    </source>
</evidence>
<evidence type="ECO:0000256" key="8">
    <source>
        <dbReference type="ARBA" id="ARBA00022960"/>
    </source>
</evidence>
<sequence length="688" mass="77569">MEVILTEKLRKARKYIRAIFIIGTFLSIFLLLLTAGILAYAKLQGPPPLAVPQSAIFYANDGTVIGEMHHGEKRYWVPLEKISPYLIKATLSIEDKQFYKHHGFDGKRIIGAAVADIKARAKVQGASTITQQYARNLFLEHEKTWTRKLHEAWYTIRLEMNYDKGKILEGYLNTIYYGHGAYGIEAAAEYYFGKKAGELTLSEASLLAGIPKWPSRYSPRSNMEAAKKRQQVILTSMVEDGILTQREANKAYSQPLSVKKLVRKETLKGASYFFDAAKSELKKELHLTEQKIKTSGLRIYTSLDPRLQTIAEQTVEDVFNPKTELQVAFVAMDQKSGFVKALIGGRDYDQSPFNRATQAIRQPGSTIKPFLYYAALENGFTPSTSMRSEHTTFTLNDGVSSYTPSNFNHYYANDSITLQQAIALSDNVYAVKTHLFLGQDKLVEIAKRAGISTPLKKVPSLALGTSPVKLIEMVNGYSIIANGGWEVQPSFIKKVETYDGEVIYDAARERKRILDRDTAFLTTQLMTGMFDPKLNGYTTVTGTPILKYLSRTYAGKSGTTSTDSWMIGYSPELTTGVWTGYDRDKTMDMVEERGYAKKIWALFMEEALKEEAASSFKPPKGVTAVYIDPQSGKLATPGCPISKLTYYKRGTEPSEYCTDHLLYEEKKKEKSEKTEDPTWYDKLFKWLN</sequence>
<keyword evidence="15" id="KW-0812">Transmembrane</keyword>